<evidence type="ECO:0000313" key="2">
    <source>
        <dbReference type="Proteomes" id="UP000824469"/>
    </source>
</evidence>
<organism evidence="1 2">
    <name type="scientific">Taxus chinensis</name>
    <name type="common">Chinese yew</name>
    <name type="synonym">Taxus wallichiana var. chinensis</name>
    <dbReference type="NCBI Taxonomy" id="29808"/>
    <lineage>
        <taxon>Eukaryota</taxon>
        <taxon>Viridiplantae</taxon>
        <taxon>Streptophyta</taxon>
        <taxon>Embryophyta</taxon>
        <taxon>Tracheophyta</taxon>
        <taxon>Spermatophyta</taxon>
        <taxon>Pinopsida</taxon>
        <taxon>Pinidae</taxon>
        <taxon>Conifers II</taxon>
        <taxon>Cupressales</taxon>
        <taxon>Taxaceae</taxon>
        <taxon>Taxus</taxon>
    </lineage>
</organism>
<keyword evidence="2" id="KW-1185">Reference proteome</keyword>
<protein>
    <submittedName>
        <fullName evidence="1">Uncharacterized protein</fullName>
    </submittedName>
</protein>
<sequence>IISWINLTFGKGNGRLATGKRIKLNGGIDSQISRNKVNSGNNKKIFGNDCTEAQTGSGINAMTYAAKDPTLNASHVDHRSIDDNEAEAGQ</sequence>
<name>A0AA38G731_TAXCH</name>
<accession>A0AA38G731</accession>
<evidence type="ECO:0000313" key="1">
    <source>
        <dbReference type="EMBL" id="KAH9316605.1"/>
    </source>
</evidence>
<feature type="non-terminal residue" evidence="1">
    <location>
        <position position="90"/>
    </location>
</feature>
<dbReference type="Proteomes" id="UP000824469">
    <property type="component" value="Unassembled WGS sequence"/>
</dbReference>
<proteinExistence type="predicted"/>
<reference evidence="1 2" key="1">
    <citation type="journal article" date="2021" name="Nat. Plants">
        <title>The Taxus genome provides insights into paclitaxel biosynthesis.</title>
        <authorList>
            <person name="Xiong X."/>
            <person name="Gou J."/>
            <person name="Liao Q."/>
            <person name="Li Y."/>
            <person name="Zhou Q."/>
            <person name="Bi G."/>
            <person name="Li C."/>
            <person name="Du R."/>
            <person name="Wang X."/>
            <person name="Sun T."/>
            <person name="Guo L."/>
            <person name="Liang H."/>
            <person name="Lu P."/>
            <person name="Wu Y."/>
            <person name="Zhang Z."/>
            <person name="Ro D.K."/>
            <person name="Shang Y."/>
            <person name="Huang S."/>
            <person name="Yan J."/>
        </authorList>
    </citation>
    <scope>NUCLEOTIDE SEQUENCE [LARGE SCALE GENOMIC DNA]</scope>
    <source>
        <strain evidence="1">Ta-2019</strain>
    </source>
</reference>
<feature type="non-terminal residue" evidence="1">
    <location>
        <position position="1"/>
    </location>
</feature>
<dbReference type="AlphaFoldDB" id="A0AA38G731"/>
<gene>
    <name evidence="1" type="ORF">KI387_025232</name>
</gene>
<comment type="caution">
    <text evidence="1">The sequence shown here is derived from an EMBL/GenBank/DDBJ whole genome shotgun (WGS) entry which is preliminary data.</text>
</comment>
<dbReference type="EMBL" id="JAHRHJ020000005">
    <property type="protein sequence ID" value="KAH9316605.1"/>
    <property type="molecule type" value="Genomic_DNA"/>
</dbReference>